<dbReference type="KEGG" id="dpf:ON006_13280"/>
<protein>
    <submittedName>
        <fullName evidence="2">HlyD family secretion protein</fullName>
    </submittedName>
</protein>
<keyword evidence="3" id="KW-1185">Reference proteome</keyword>
<reference evidence="2" key="1">
    <citation type="submission" date="2022-11" db="EMBL/GenBank/DDBJ databases">
        <title>Dyadobacter pollutisoli sp. nov., isolated from plastic dumped soil.</title>
        <authorList>
            <person name="Kim J.M."/>
            <person name="Kim K.R."/>
            <person name="Lee J.K."/>
            <person name="Hao L."/>
            <person name="Jeon C.O."/>
        </authorList>
    </citation>
    <scope>NUCLEOTIDE SEQUENCE</scope>
    <source>
        <strain evidence="2">U1</strain>
    </source>
</reference>
<dbReference type="EMBL" id="CP112998">
    <property type="protein sequence ID" value="WAC14910.1"/>
    <property type="molecule type" value="Genomic_DNA"/>
</dbReference>
<keyword evidence="1" id="KW-0812">Transmembrane</keyword>
<accession>A0A9E8SMM7</accession>
<keyword evidence="1" id="KW-0472">Membrane</keyword>
<sequence length="241" mass="27024">METKDKNSEYERVSDEIQDIIGQIPPWIVRWGISVLFGVVIIILIIAKNISFPDIIIGESQLQAKEKPRRVSWFVSNPGDDYSPLVKEGQHVKVGDSLVVEKGSLKRTYFRSTIDGTVSFSQGYKENADKRTIWVVPTIKNYEVLVKIPVKNSGKVKVGQEVKISLDEFSQNEFGFIVGKIVSVLPVKIEGQYRVNVELVNGLVTNTGYKLEKQPTFVGKAEIILDEKSILHRIFGGLFGA</sequence>
<gene>
    <name evidence="2" type="ORF">ON006_13280</name>
</gene>
<dbReference type="Proteomes" id="UP001164653">
    <property type="component" value="Chromosome"/>
</dbReference>
<evidence type="ECO:0000256" key="1">
    <source>
        <dbReference type="SAM" id="Phobius"/>
    </source>
</evidence>
<name>A0A9E8SMM7_9BACT</name>
<keyword evidence="1" id="KW-1133">Transmembrane helix</keyword>
<organism evidence="2 3">
    <name type="scientific">Dyadobacter pollutisoli</name>
    <dbReference type="NCBI Taxonomy" id="2910158"/>
    <lineage>
        <taxon>Bacteria</taxon>
        <taxon>Pseudomonadati</taxon>
        <taxon>Bacteroidota</taxon>
        <taxon>Cytophagia</taxon>
        <taxon>Cytophagales</taxon>
        <taxon>Spirosomataceae</taxon>
        <taxon>Dyadobacter</taxon>
    </lineage>
</organism>
<feature type="transmembrane region" description="Helical" evidence="1">
    <location>
        <begin position="28"/>
        <end position="47"/>
    </location>
</feature>
<dbReference type="AlphaFoldDB" id="A0A9E8SMM7"/>
<dbReference type="Gene3D" id="2.40.30.170">
    <property type="match status" value="1"/>
</dbReference>
<dbReference type="RefSeq" id="WP_244820277.1">
    <property type="nucleotide sequence ID" value="NZ_CP112998.1"/>
</dbReference>
<proteinExistence type="predicted"/>
<evidence type="ECO:0000313" key="2">
    <source>
        <dbReference type="EMBL" id="WAC14910.1"/>
    </source>
</evidence>
<evidence type="ECO:0000313" key="3">
    <source>
        <dbReference type="Proteomes" id="UP001164653"/>
    </source>
</evidence>